<proteinExistence type="predicted"/>
<name>A0A7C8YCR4_OPUST</name>
<accession>A0A7C8YCR4</accession>
<dbReference type="AlphaFoldDB" id="A0A7C8YCR4"/>
<dbReference type="EMBL" id="GISG01006060">
    <property type="protein sequence ID" value="MBA4615078.1"/>
    <property type="molecule type" value="Transcribed_RNA"/>
</dbReference>
<reference evidence="1" key="2">
    <citation type="submission" date="2020-07" db="EMBL/GenBank/DDBJ databases">
        <authorList>
            <person name="Vera ALvarez R."/>
            <person name="Arias-Moreno D.M."/>
            <person name="Jimenez-Jacinto V."/>
            <person name="Jimenez-Bremont J.F."/>
            <person name="Swaminathan K."/>
            <person name="Moose S.P."/>
            <person name="Guerrero-Gonzalez M.L."/>
            <person name="Marino-Ramirez L."/>
            <person name="Landsman D."/>
            <person name="Rodriguez-Kessler M."/>
            <person name="Delgado-Sanchez P."/>
        </authorList>
    </citation>
    <scope>NUCLEOTIDE SEQUENCE</scope>
    <source>
        <tissue evidence="1">Cladode</tissue>
    </source>
</reference>
<protein>
    <submittedName>
        <fullName evidence="1">Uncharacterized protein</fullName>
    </submittedName>
</protein>
<evidence type="ECO:0000313" key="1">
    <source>
        <dbReference type="EMBL" id="MBA4615078.1"/>
    </source>
</evidence>
<organism evidence="1">
    <name type="scientific">Opuntia streptacantha</name>
    <name type="common">Prickly pear cactus</name>
    <name type="synonym">Opuntia cardona</name>
    <dbReference type="NCBI Taxonomy" id="393608"/>
    <lineage>
        <taxon>Eukaryota</taxon>
        <taxon>Viridiplantae</taxon>
        <taxon>Streptophyta</taxon>
        <taxon>Embryophyta</taxon>
        <taxon>Tracheophyta</taxon>
        <taxon>Spermatophyta</taxon>
        <taxon>Magnoliopsida</taxon>
        <taxon>eudicotyledons</taxon>
        <taxon>Gunneridae</taxon>
        <taxon>Pentapetalae</taxon>
        <taxon>Caryophyllales</taxon>
        <taxon>Cactineae</taxon>
        <taxon>Cactaceae</taxon>
        <taxon>Opuntioideae</taxon>
        <taxon>Opuntia</taxon>
    </lineage>
</organism>
<sequence>MFIDQGISNQVMIIKGSYTLNGSNIVTINCDKLVGLKRRCNQFQDFGYFQEYFSFIATLKPPSCSMLSSSPKIREPEFDSNQNGPTANRTKDTSFDICNYVHHIYFMKISKQVDNTYT</sequence>
<reference evidence="1" key="1">
    <citation type="journal article" date="2013" name="J. Plant Res.">
        <title>Effect of fungi and light on seed germination of three Opuntia species from semiarid lands of central Mexico.</title>
        <authorList>
            <person name="Delgado-Sanchez P."/>
            <person name="Jimenez-Bremont J.F."/>
            <person name="Guerrero-Gonzalez Mde L."/>
            <person name="Flores J."/>
        </authorList>
    </citation>
    <scope>NUCLEOTIDE SEQUENCE</scope>
    <source>
        <tissue evidence="1">Cladode</tissue>
    </source>
</reference>